<name>A0ACC0EPV6_9BASI</name>
<accession>A0ACC0EPV6</accession>
<reference evidence="1 2" key="3">
    <citation type="journal article" date="2022" name="Microbiol. Spectr.">
        <title>Folding features and dynamics of 3D genome architecture in plant fungal pathogens.</title>
        <authorList>
            <person name="Xia C."/>
        </authorList>
    </citation>
    <scope>NUCLEOTIDE SEQUENCE [LARGE SCALE GENOMIC DNA]</scope>
    <source>
        <strain evidence="1 2">93-210</strain>
    </source>
</reference>
<sequence length="234" mass="25646">GQVGGKCVIFAHDSRQTLPAVKDRVKPKSEHGAFKSSFLWPSIKTFSLKDNMHLLLGLQSVRGKENEDFARTILAIGEGLTPEEDVASCLASLLSKKFSVLAIDHILRHLNTHCAGNGLVYGGYLSSCCAWCPLNVDARSINMCVLSCLTGDKILPCSIDWPDKEEADCLPQGGLNQLAFAGFLDHKLKLKAEIPGVLSRNLNVSEGLCNGTRIVQWHQDFDPADDKKMLWKLA</sequence>
<proteinExistence type="predicted"/>
<feature type="non-terminal residue" evidence="1">
    <location>
        <position position="1"/>
    </location>
</feature>
<reference evidence="2" key="1">
    <citation type="journal article" date="2018" name="BMC Genomics">
        <title>Genomic insights into host adaptation between the wheat stripe rust pathogen (Puccinia striiformis f. sp. tritici) and the barley stripe rust pathogen (Puccinia striiformis f. sp. hordei).</title>
        <authorList>
            <person name="Xia C."/>
            <person name="Wang M."/>
            <person name="Yin C."/>
            <person name="Cornejo O.E."/>
            <person name="Hulbert S.H."/>
            <person name="Chen X."/>
        </authorList>
    </citation>
    <scope>NUCLEOTIDE SEQUENCE [LARGE SCALE GENOMIC DNA]</scope>
    <source>
        <strain evidence="2">93-210</strain>
    </source>
</reference>
<keyword evidence="2" id="KW-1185">Reference proteome</keyword>
<organism evidence="1 2">
    <name type="scientific">Puccinia striiformis f. sp. tritici</name>
    <dbReference type="NCBI Taxonomy" id="168172"/>
    <lineage>
        <taxon>Eukaryota</taxon>
        <taxon>Fungi</taxon>
        <taxon>Dikarya</taxon>
        <taxon>Basidiomycota</taxon>
        <taxon>Pucciniomycotina</taxon>
        <taxon>Pucciniomycetes</taxon>
        <taxon>Pucciniales</taxon>
        <taxon>Pucciniaceae</taxon>
        <taxon>Puccinia</taxon>
    </lineage>
</organism>
<evidence type="ECO:0000313" key="1">
    <source>
        <dbReference type="EMBL" id="KAI7957245.1"/>
    </source>
</evidence>
<dbReference type="EMBL" id="CM045868">
    <property type="protein sequence ID" value="KAI7957245.1"/>
    <property type="molecule type" value="Genomic_DNA"/>
</dbReference>
<comment type="caution">
    <text evidence="1">The sequence shown here is derived from an EMBL/GenBank/DDBJ whole genome shotgun (WGS) entry which is preliminary data.</text>
</comment>
<reference evidence="2" key="2">
    <citation type="journal article" date="2018" name="Mol. Plant Microbe Interact.">
        <title>Genome sequence resources for the wheat stripe rust pathogen (Puccinia striiformis f. sp. tritici) and the barley stripe rust pathogen (Puccinia striiformis f. sp. hordei).</title>
        <authorList>
            <person name="Xia C."/>
            <person name="Wang M."/>
            <person name="Yin C."/>
            <person name="Cornejo O.E."/>
            <person name="Hulbert S.H."/>
            <person name="Chen X."/>
        </authorList>
    </citation>
    <scope>NUCLEOTIDE SEQUENCE [LARGE SCALE GENOMIC DNA]</scope>
    <source>
        <strain evidence="2">93-210</strain>
    </source>
</reference>
<gene>
    <name evidence="1" type="ORF">MJO28_004340</name>
</gene>
<protein>
    <submittedName>
        <fullName evidence="1">Uncharacterized protein</fullName>
    </submittedName>
</protein>
<dbReference type="Proteomes" id="UP001060170">
    <property type="component" value="Chromosome 4"/>
</dbReference>
<evidence type="ECO:0000313" key="2">
    <source>
        <dbReference type="Proteomes" id="UP001060170"/>
    </source>
</evidence>